<gene>
    <name evidence="2" type="ORF">PXEA_LOCUS3279</name>
</gene>
<name>A0A3S5B0M6_9PLAT</name>
<feature type="compositionally biased region" description="Polar residues" evidence="1">
    <location>
        <begin position="18"/>
        <end position="39"/>
    </location>
</feature>
<dbReference type="Proteomes" id="UP000784294">
    <property type="component" value="Unassembled WGS sequence"/>
</dbReference>
<comment type="caution">
    <text evidence="2">The sequence shown here is derived from an EMBL/GenBank/DDBJ whole genome shotgun (WGS) entry which is preliminary data.</text>
</comment>
<feature type="compositionally biased region" description="Polar residues" evidence="1">
    <location>
        <begin position="63"/>
        <end position="84"/>
    </location>
</feature>
<reference evidence="2" key="1">
    <citation type="submission" date="2018-11" db="EMBL/GenBank/DDBJ databases">
        <authorList>
            <consortium name="Pathogen Informatics"/>
        </authorList>
    </citation>
    <scope>NUCLEOTIDE SEQUENCE</scope>
</reference>
<dbReference type="AlphaFoldDB" id="A0A3S5B0M6"/>
<evidence type="ECO:0000256" key="1">
    <source>
        <dbReference type="SAM" id="MobiDB-lite"/>
    </source>
</evidence>
<proteinExistence type="predicted"/>
<evidence type="ECO:0000313" key="3">
    <source>
        <dbReference type="Proteomes" id="UP000784294"/>
    </source>
</evidence>
<evidence type="ECO:0000313" key="2">
    <source>
        <dbReference type="EMBL" id="VEL09839.1"/>
    </source>
</evidence>
<protein>
    <submittedName>
        <fullName evidence="2">Uncharacterized protein</fullName>
    </submittedName>
</protein>
<dbReference type="EMBL" id="CAAALY010007372">
    <property type="protein sequence ID" value="VEL09839.1"/>
    <property type="molecule type" value="Genomic_DNA"/>
</dbReference>
<feature type="region of interest" description="Disordered" evidence="1">
    <location>
        <begin position="18"/>
        <end position="84"/>
    </location>
</feature>
<organism evidence="2 3">
    <name type="scientific">Protopolystoma xenopodis</name>
    <dbReference type="NCBI Taxonomy" id="117903"/>
    <lineage>
        <taxon>Eukaryota</taxon>
        <taxon>Metazoa</taxon>
        <taxon>Spiralia</taxon>
        <taxon>Lophotrochozoa</taxon>
        <taxon>Platyhelminthes</taxon>
        <taxon>Monogenea</taxon>
        <taxon>Polyopisthocotylea</taxon>
        <taxon>Polystomatidea</taxon>
        <taxon>Polystomatidae</taxon>
        <taxon>Protopolystoma</taxon>
    </lineage>
</organism>
<accession>A0A3S5B0M6</accession>
<sequence>MLPRANILRVPTTSLASKVDKTASSTARSVGSSKTNSAHNDFGTDPRMPMQSLGGLRREERQLVTSNHFHSNQLLLPESTITSE</sequence>
<keyword evidence="3" id="KW-1185">Reference proteome</keyword>